<keyword evidence="5" id="KW-1185">Reference proteome</keyword>
<organism evidence="3 4">
    <name type="scientific">Delftia lacustris</name>
    <dbReference type="NCBI Taxonomy" id="558537"/>
    <lineage>
        <taxon>Bacteria</taxon>
        <taxon>Pseudomonadati</taxon>
        <taxon>Pseudomonadota</taxon>
        <taxon>Betaproteobacteria</taxon>
        <taxon>Burkholderiales</taxon>
        <taxon>Comamonadaceae</taxon>
        <taxon>Delftia</taxon>
    </lineage>
</organism>
<name>A0A1H3PLT1_9BURK</name>
<dbReference type="InterPro" id="IPR024029">
    <property type="entry name" value="Pyridox_Oxase_FMN-dep"/>
</dbReference>
<reference evidence="2 5" key="2">
    <citation type="submission" date="2020-12" db="EMBL/GenBank/DDBJ databases">
        <title>FDA dAtabase for Regulatory Grade micrObial Sequences (FDA-ARGOS): Supporting development and validation of Infectious Disease Dx tests.</title>
        <authorList>
            <person name="Sproer C."/>
            <person name="Gronow S."/>
            <person name="Severitt S."/>
            <person name="Schroder I."/>
            <person name="Tallon L."/>
            <person name="Sadzewicz L."/>
            <person name="Zhao X."/>
            <person name="Boylan J."/>
            <person name="Ott S."/>
            <person name="Bowen H."/>
            <person name="Vavikolanu K."/>
            <person name="Mehta A."/>
            <person name="Aluvathingal J."/>
            <person name="Nadendla S."/>
            <person name="Lowell S."/>
            <person name="Myers T."/>
            <person name="Yan Y."/>
            <person name="Sichtig H."/>
        </authorList>
    </citation>
    <scope>NUCLEOTIDE SEQUENCE [LARGE SCALE GENOMIC DNA]</scope>
    <source>
        <strain evidence="2 5">FDAARGOS_890</strain>
    </source>
</reference>
<gene>
    <name evidence="2" type="ORF">I6G47_25665</name>
    <name evidence="3" type="ORF">SAMN05421547_110207</name>
</gene>
<evidence type="ECO:0000313" key="3">
    <source>
        <dbReference type="EMBL" id="SDZ01439.1"/>
    </source>
</evidence>
<dbReference type="PANTHER" id="PTHR42815">
    <property type="entry name" value="FAD-BINDING, PUTATIVE (AFU_ORTHOLOGUE AFUA_6G07600)-RELATED"/>
    <property type="match status" value="1"/>
</dbReference>
<dbReference type="EMBL" id="FNPE01000010">
    <property type="protein sequence ID" value="SDZ01439.1"/>
    <property type="molecule type" value="Genomic_DNA"/>
</dbReference>
<evidence type="ECO:0000313" key="4">
    <source>
        <dbReference type="Proteomes" id="UP000183417"/>
    </source>
</evidence>
<dbReference type="Proteomes" id="UP000595064">
    <property type="component" value="Chromosome"/>
</dbReference>
<accession>A0A1H3PLT1</accession>
<dbReference type="Gene3D" id="2.30.110.10">
    <property type="entry name" value="Electron Transport, Fmn-binding Protein, Chain A"/>
    <property type="match status" value="1"/>
</dbReference>
<dbReference type="Pfam" id="PF01243">
    <property type="entry name" value="PNPOx_N"/>
    <property type="match status" value="1"/>
</dbReference>
<evidence type="ECO:0000313" key="2">
    <source>
        <dbReference type="EMBL" id="QPS84718.1"/>
    </source>
</evidence>
<dbReference type="EMBL" id="CP065748">
    <property type="protein sequence ID" value="QPS84718.1"/>
    <property type="molecule type" value="Genomic_DNA"/>
</dbReference>
<dbReference type="InterPro" id="IPR012349">
    <property type="entry name" value="Split_barrel_FMN-bd"/>
</dbReference>
<dbReference type="NCBIfam" id="TIGR04025">
    <property type="entry name" value="PPOX_FMN_DR2398"/>
    <property type="match status" value="1"/>
</dbReference>
<evidence type="ECO:0000259" key="1">
    <source>
        <dbReference type="Pfam" id="PF01243"/>
    </source>
</evidence>
<dbReference type="InterPro" id="IPR011576">
    <property type="entry name" value="Pyridox_Oxase_N"/>
</dbReference>
<dbReference type="RefSeq" id="WP_016450018.1">
    <property type="nucleotide sequence ID" value="NZ_AP025556.1"/>
</dbReference>
<dbReference type="KEGG" id="dla:I6G47_25665"/>
<dbReference type="Proteomes" id="UP000183417">
    <property type="component" value="Unassembled WGS sequence"/>
</dbReference>
<proteinExistence type="predicted"/>
<reference evidence="3 4" key="1">
    <citation type="submission" date="2016-10" db="EMBL/GenBank/DDBJ databases">
        <authorList>
            <person name="de Groot N.N."/>
        </authorList>
    </citation>
    <scope>NUCLEOTIDE SEQUENCE [LARGE SCALE GENOMIC DNA]</scope>
    <source>
        <strain evidence="3 4">LMG 24775</strain>
    </source>
</reference>
<feature type="domain" description="Pyridoxamine 5'-phosphate oxidase N-terminal" evidence="1">
    <location>
        <begin position="28"/>
        <end position="149"/>
    </location>
</feature>
<sequence length="207" mass="22936">MITSEEQLRSLYAMPAERALLKQQVDLDRHCLRFIALSPLCIVATGGAAGSLMDASPRGGKPGFIKAPDNQTLLIPDSGGNNRLDSFSNLIADPRIGLLFMVPGFDETLRVNGVARLRDEAHYTALFANEGFRPKIVLEIQVQEAYLHCAKALMRARLWKPESQVPRNVMPSVNQMVHQQIGLPAPTETQEAMVERYEKQIAGEQGR</sequence>
<dbReference type="AlphaFoldDB" id="A0A1H3PLT1"/>
<evidence type="ECO:0000313" key="5">
    <source>
        <dbReference type="Proteomes" id="UP000595064"/>
    </source>
</evidence>
<dbReference type="PANTHER" id="PTHR42815:SF2">
    <property type="entry name" value="FAD-BINDING, PUTATIVE (AFU_ORTHOLOGUE AFUA_6G07600)-RELATED"/>
    <property type="match status" value="1"/>
</dbReference>
<dbReference type="GeneID" id="94689958"/>
<protein>
    <submittedName>
        <fullName evidence="2">Pyridoxamine 5'-phosphate oxidase family protein</fullName>
    </submittedName>
</protein>
<dbReference type="SUPFAM" id="SSF50475">
    <property type="entry name" value="FMN-binding split barrel"/>
    <property type="match status" value="1"/>
</dbReference>